<dbReference type="InterPro" id="IPR036938">
    <property type="entry name" value="PAP2/HPO_sf"/>
</dbReference>
<proteinExistence type="predicted"/>
<dbReference type="Gene3D" id="1.20.144.10">
    <property type="entry name" value="Phosphatidic acid phosphatase type 2/haloperoxidase"/>
    <property type="match status" value="1"/>
</dbReference>
<evidence type="ECO:0000313" key="5">
    <source>
        <dbReference type="Proteomes" id="UP000616724"/>
    </source>
</evidence>
<evidence type="ECO:0000256" key="2">
    <source>
        <dbReference type="SAM" id="Phobius"/>
    </source>
</evidence>
<dbReference type="Pfam" id="PF01569">
    <property type="entry name" value="PAP2"/>
    <property type="match status" value="1"/>
</dbReference>
<dbReference type="Proteomes" id="UP000616724">
    <property type="component" value="Unassembled WGS sequence"/>
</dbReference>
<dbReference type="AlphaFoldDB" id="A0A8J3RSB6"/>
<sequence>MLDRQGTNQRLGVRLTLATVAVTLFAMPFMLLLVLVLSSFEPLNNFDEGMARLFYGHALSIPGYTDFLSVATEVFGPWTWRVLAVLAAIWLWVRGWPRLAVWSVVTITVSGLLNLAVKELVDRARPILPDAVSWAPGPSFPSGHAMAAATGTSMLVLLLLPVLKHRWTHLAAWITAAAITVFVAYSRVGLGVHWVSDVVAGVALGLATVAATATGYETWRRDEGHRPAVPYEEGVEPEVSEAPEEADSVEGRGFPRGQTS</sequence>
<feature type="transmembrane region" description="Helical" evidence="2">
    <location>
        <begin position="194"/>
        <end position="216"/>
    </location>
</feature>
<keyword evidence="2" id="KW-1133">Transmembrane helix</keyword>
<feature type="compositionally biased region" description="Acidic residues" evidence="1">
    <location>
        <begin position="233"/>
        <end position="248"/>
    </location>
</feature>
<accession>A0A8J3RSB6</accession>
<evidence type="ECO:0000256" key="1">
    <source>
        <dbReference type="SAM" id="MobiDB-lite"/>
    </source>
</evidence>
<feature type="transmembrane region" description="Helical" evidence="2">
    <location>
        <begin position="12"/>
        <end position="37"/>
    </location>
</feature>
<feature type="domain" description="Phosphatidic acid phosphatase type 2/haloperoxidase" evidence="3">
    <location>
        <begin position="100"/>
        <end position="213"/>
    </location>
</feature>
<protein>
    <recommendedName>
        <fullName evidence="3">Phosphatidic acid phosphatase type 2/haloperoxidase domain-containing protein</fullName>
    </recommendedName>
</protein>
<feature type="transmembrane region" description="Helical" evidence="2">
    <location>
        <begin position="143"/>
        <end position="163"/>
    </location>
</feature>
<dbReference type="EMBL" id="BOOH01000045">
    <property type="protein sequence ID" value="GIH78987.1"/>
    <property type="molecule type" value="Genomic_DNA"/>
</dbReference>
<organism evidence="4 5">
    <name type="scientific">Planobispora longispora</name>
    <dbReference type="NCBI Taxonomy" id="28887"/>
    <lineage>
        <taxon>Bacteria</taxon>
        <taxon>Bacillati</taxon>
        <taxon>Actinomycetota</taxon>
        <taxon>Actinomycetes</taxon>
        <taxon>Streptosporangiales</taxon>
        <taxon>Streptosporangiaceae</taxon>
        <taxon>Planobispora</taxon>
    </lineage>
</organism>
<dbReference type="PANTHER" id="PTHR14969:SF13">
    <property type="entry name" value="AT30094P"/>
    <property type="match status" value="1"/>
</dbReference>
<feature type="transmembrane region" description="Helical" evidence="2">
    <location>
        <begin position="74"/>
        <end position="92"/>
    </location>
</feature>
<comment type="caution">
    <text evidence="4">The sequence shown here is derived from an EMBL/GenBank/DDBJ whole genome shotgun (WGS) entry which is preliminary data.</text>
</comment>
<feature type="transmembrane region" description="Helical" evidence="2">
    <location>
        <begin position="170"/>
        <end position="188"/>
    </location>
</feature>
<dbReference type="PANTHER" id="PTHR14969">
    <property type="entry name" value="SPHINGOSINE-1-PHOSPHATE PHOSPHOHYDROLASE"/>
    <property type="match status" value="1"/>
</dbReference>
<gene>
    <name evidence="4" type="ORF">Plo01_54160</name>
</gene>
<keyword evidence="5" id="KW-1185">Reference proteome</keyword>
<evidence type="ECO:0000313" key="4">
    <source>
        <dbReference type="EMBL" id="GIH78987.1"/>
    </source>
</evidence>
<dbReference type="CDD" id="cd03392">
    <property type="entry name" value="PAP2_like_2"/>
    <property type="match status" value="1"/>
</dbReference>
<dbReference type="SUPFAM" id="SSF48317">
    <property type="entry name" value="Acid phosphatase/Vanadium-dependent haloperoxidase"/>
    <property type="match status" value="1"/>
</dbReference>
<feature type="region of interest" description="Disordered" evidence="1">
    <location>
        <begin position="221"/>
        <end position="260"/>
    </location>
</feature>
<reference evidence="4 5" key="1">
    <citation type="submission" date="2021-01" db="EMBL/GenBank/DDBJ databases">
        <title>Whole genome shotgun sequence of Planobispora longispora NBRC 13918.</title>
        <authorList>
            <person name="Komaki H."/>
            <person name="Tamura T."/>
        </authorList>
    </citation>
    <scope>NUCLEOTIDE SEQUENCE [LARGE SCALE GENOMIC DNA]</scope>
    <source>
        <strain evidence="4 5">NBRC 13918</strain>
    </source>
</reference>
<dbReference type="InterPro" id="IPR000326">
    <property type="entry name" value="PAP2/HPO"/>
</dbReference>
<dbReference type="SMART" id="SM00014">
    <property type="entry name" value="acidPPc"/>
    <property type="match status" value="1"/>
</dbReference>
<keyword evidence="2" id="KW-0472">Membrane</keyword>
<evidence type="ECO:0000259" key="3">
    <source>
        <dbReference type="SMART" id="SM00014"/>
    </source>
</evidence>
<feature type="transmembrane region" description="Helical" evidence="2">
    <location>
        <begin position="99"/>
        <end position="117"/>
    </location>
</feature>
<name>A0A8J3RSB6_9ACTN</name>
<keyword evidence="2" id="KW-0812">Transmembrane</keyword>